<evidence type="ECO:0000256" key="1">
    <source>
        <dbReference type="ARBA" id="ARBA00004196"/>
    </source>
</evidence>
<feature type="domain" description="Solute-binding protein family 3/N-terminal" evidence="5">
    <location>
        <begin position="1"/>
        <end position="230"/>
    </location>
</feature>
<dbReference type="PANTHER" id="PTHR35936:SF17">
    <property type="entry name" value="ARGININE-BINDING EXTRACELLULAR PROTEIN ARTP"/>
    <property type="match status" value="1"/>
</dbReference>
<dbReference type="Pfam" id="PF00497">
    <property type="entry name" value="SBP_bac_3"/>
    <property type="match status" value="1"/>
</dbReference>
<evidence type="ECO:0000256" key="3">
    <source>
        <dbReference type="ARBA" id="ARBA00022729"/>
    </source>
</evidence>
<protein>
    <recommendedName>
        <fullName evidence="5">Solute-binding protein family 3/N-terminal domain-containing protein</fullName>
    </recommendedName>
</protein>
<dbReference type="Proteomes" id="UP000287352">
    <property type="component" value="Unassembled WGS sequence"/>
</dbReference>
<dbReference type="PROSITE" id="PS01039">
    <property type="entry name" value="SBP_BACTERIAL_3"/>
    <property type="match status" value="1"/>
</dbReference>
<evidence type="ECO:0000259" key="5">
    <source>
        <dbReference type="SMART" id="SM00062"/>
    </source>
</evidence>
<organism evidence="6 7">
    <name type="scientific">Tengunoibacter tsumagoiensis</name>
    <dbReference type="NCBI Taxonomy" id="2014871"/>
    <lineage>
        <taxon>Bacteria</taxon>
        <taxon>Bacillati</taxon>
        <taxon>Chloroflexota</taxon>
        <taxon>Ktedonobacteria</taxon>
        <taxon>Ktedonobacterales</taxon>
        <taxon>Dictyobacteraceae</taxon>
        <taxon>Tengunoibacter</taxon>
    </lineage>
</organism>
<dbReference type="SUPFAM" id="SSF53850">
    <property type="entry name" value="Periplasmic binding protein-like II"/>
    <property type="match status" value="1"/>
</dbReference>
<name>A0A401ZVA1_9CHLR</name>
<keyword evidence="3" id="KW-0732">Signal</keyword>
<keyword evidence="7" id="KW-1185">Reference proteome</keyword>
<dbReference type="GO" id="GO:0030313">
    <property type="term" value="C:cell envelope"/>
    <property type="evidence" value="ECO:0007669"/>
    <property type="project" value="UniProtKB-SubCell"/>
</dbReference>
<proteinExistence type="inferred from homology"/>
<sequence length="237" mass="25868">MITVGTYAQYPPQEFIDPKTNQPVGFDIDIMNALALRAHLKLHIVTSSFATLLDSLVNGQLDIVISAVSITPERQQKVHFLPYFHGGESLLVTKGNPDHINSLADLCGHTVGVKEASFEQSDLEVANTDCQNAGKPGIVITSVPKQHDVLQLILSNHVSATYQDAPITDYAIKQNSAKVERAGILVDDNLEGIALRKEANDLYYTLQHALEQMKADGSYHALIKKWGLTSGDILANP</sequence>
<dbReference type="EMBL" id="BIFR01000001">
    <property type="protein sequence ID" value="GCE10716.1"/>
    <property type="molecule type" value="Genomic_DNA"/>
</dbReference>
<comment type="caution">
    <text evidence="6">The sequence shown here is derived from an EMBL/GenBank/DDBJ whole genome shotgun (WGS) entry which is preliminary data.</text>
</comment>
<dbReference type="Gene3D" id="3.40.190.10">
    <property type="entry name" value="Periplasmic binding protein-like II"/>
    <property type="match status" value="2"/>
</dbReference>
<evidence type="ECO:0000313" key="7">
    <source>
        <dbReference type="Proteomes" id="UP000287352"/>
    </source>
</evidence>
<dbReference type="PANTHER" id="PTHR35936">
    <property type="entry name" value="MEMBRANE-BOUND LYTIC MUREIN TRANSGLYCOSYLASE F"/>
    <property type="match status" value="1"/>
</dbReference>
<dbReference type="InterPro" id="IPR018313">
    <property type="entry name" value="SBP_3_CS"/>
</dbReference>
<evidence type="ECO:0000256" key="4">
    <source>
        <dbReference type="RuleBase" id="RU003744"/>
    </source>
</evidence>
<accession>A0A401ZVA1</accession>
<evidence type="ECO:0000256" key="2">
    <source>
        <dbReference type="ARBA" id="ARBA00010333"/>
    </source>
</evidence>
<comment type="subcellular location">
    <subcellularLocation>
        <location evidence="1">Cell envelope</location>
    </subcellularLocation>
</comment>
<comment type="similarity">
    <text evidence="2 4">Belongs to the bacterial solute-binding protein 3 family.</text>
</comment>
<evidence type="ECO:0000313" key="6">
    <source>
        <dbReference type="EMBL" id="GCE10716.1"/>
    </source>
</evidence>
<dbReference type="AlphaFoldDB" id="A0A401ZVA1"/>
<reference evidence="7" key="1">
    <citation type="submission" date="2018-12" db="EMBL/GenBank/DDBJ databases">
        <title>Tengunoibacter tsumagoiensis gen. nov., sp. nov., Dictyobacter kobayashii sp. nov., D. alpinus sp. nov., and D. joshuensis sp. nov. and description of Dictyobacteraceae fam. nov. within the order Ktedonobacterales isolated from Tengu-no-mugimeshi.</title>
        <authorList>
            <person name="Wang C.M."/>
            <person name="Zheng Y."/>
            <person name="Sakai Y."/>
            <person name="Toyoda A."/>
            <person name="Minakuchi Y."/>
            <person name="Abe K."/>
            <person name="Yokota A."/>
            <person name="Yabe S."/>
        </authorList>
    </citation>
    <scope>NUCLEOTIDE SEQUENCE [LARGE SCALE GENOMIC DNA]</scope>
    <source>
        <strain evidence="7">Uno3</strain>
    </source>
</reference>
<dbReference type="SMART" id="SM00062">
    <property type="entry name" value="PBPb"/>
    <property type="match status" value="1"/>
</dbReference>
<dbReference type="InterPro" id="IPR001638">
    <property type="entry name" value="Solute-binding_3/MltF_N"/>
</dbReference>
<gene>
    <name evidence="6" type="ORF">KTT_05750</name>
</gene>
<dbReference type="CDD" id="cd01004">
    <property type="entry name" value="PBP2_MidA_like"/>
    <property type="match status" value="1"/>
</dbReference>